<evidence type="ECO:0000259" key="2">
    <source>
        <dbReference type="Pfam" id="PF09250"/>
    </source>
</evidence>
<dbReference type="GO" id="GO:0006260">
    <property type="term" value="P:DNA replication"/>
    <property type="evidence" value="ECO:0007669"/>
    <property type="project" value="InterPro"/>
</dbReference>
<organism evidence="3 4">
    <name type="scientific">Endomicrobium trichonymphae</name>
    <dbReference type="NCBI Taxonomy" id="1408204"/>
    <lineage>
        <taxon>Bacteria</taxon>
        <taxon>Pseudomonadati</taxon>
        <taxon>Elusimicrobiota</taxon>
        <taxon>Endomicrobiia</taxon>
        <taxon>Endomicrobiales</taxon>
        <taxon>Endomicrobiaceae</taxon>
        <taxon>Candidatus Endomicrobiellum</taxon>
    </lineage>
</organism>
<dbReference type="Pfam" id="PF09250">
    <property type="entry name" value="Prim-Pol"/>
    <property type="match status" value="1"/>
</dbReference>
<dbReference type="GO" id="GO:0008270">
    <property type="term" value="F:zinc ion binding"/>
    <property type="evidence" value="ECO:0007669"/>
    <property type="project" value="InterPro"/>
</dbReference>
<protein>
    <recommendedName>
        <fullName evidence="2">DNA primase/polymerase bifunctional N-terminal domain-containing protein</fullName>
    </recommendedName>
</protein>
<name>A0A1E5IJ64_ENDTX</name>
<feature type="compositionally biased region" description="Polar residues" evidence="1">
    <location>
        <begin position="211"/>
        <end position="220"/>
    </location>
</feature>
<keyword evidence="4" id="KW-1185">Reference proteome</keyword>
<dbReference type="Proteomes" id="UP000095237">
    <property type="component" value="Unassembled WGS sequence"/>
</dbReference>
<dbReference type="SUPFAM" id="SSF56747">
    <property type="entry name" value="Prim-pol domain"/>
    <property type="match status" value="1"/>
</dbReference>
<evidence type="ECO:0000313" key="4">
    <source>
        <dbReference type="Proteomes" id="UP000095237"/>
    </source>
</evidence>
<proteinExistence type="predicted"/>
<sequence>METQNSDTIDIDTLKQYLNLGIKLIPVSIYDNKAFIRKGKPRDFGTNDINEIQSLINGNGYRNGIGKEGKINLFRFYPVDYGLVVIDIDRHKNKDGEIEKNGLKNWLKIEAKLNLPQDCKIKSHTCRVCTPSNGYHLYFKLKLENEPKFTDDVEVLYTKAVNVAGSKKEGKVYRLVGSLDAIPTLPESLLKEMIVEKPPKREPQPTKLGRSPQNFSNGNKRLSDEEINAYKPYIGKYLAAKGFQINNIGKTNCPLPEHHTNGDKKPSAQVNQNFLHCYTSGGNYNIWDIAKKLNNNDFKAAIADVINTLGRI</sequence>
<dbReference type="AlphaFoldDB" id="A0A1E5IJ64"/>
<evidence type="ECO:0000256" key="1">
    <source>
        <dbReference type="SAM" id="MobiDB-lite"/>
    </source>
</evidence>
<gene>
    <name evidence="3" type="ORF">ATZ36_06520</name>
</gene>
<feature type="region of interest" description="Disordered" evidence="1">
    <location>
        <begin position="197"/>
        <end position="220"/>
    </location>
</feature>
<feature type="domain" description="DNA primase/polymerase bifunctional N-terminal" evidence="2">
    <location>
        <begin position="81"/>
        <end position="187"/>
    </location>
</feature>
<dbReference type="InterPro" id="IPR015330">
    <property type="entry name" value="DNA_primase/pol_bifunc_N"/>
</dbReference>
<dbReference type="InterPro" id="IPR036977">
    <property type="entry name" value="DNA_primase_Znf_CHC2"/>
</dbReference>
<comment type="caution">
    <text evidence="3">The sequence shown here is derived from an EMBL/GenBank/DDBJ whole genome shotgun (WGS) entry which is preliminary data.</text>
</comment>
<dbReference type="EMBL" id="LNVX01000496">
    <property type="protein sequence ID" value="OEG70018.1"/>
    <property type="molecule type" value="Genomic_DNA"/>
</dbReference>
<evidence type="ECO:0000313" key="3">
    <source>
        <dbReference type="EMBL" id="OEG70018.1"/>
    </source>
</evidence>
<accession>A0A1E5IJ64</accession>
<reference evidence="3 4" key="1">
    <citation type="submission" date="2015-11" db="EMBL/GenBank/DDBJ databases">
        <title>Evidence for parallel genomic evolution in an endosymbiosis of termite gut flagellates.</title>
        <authorList>
            <person name="Zheng H."/>
        </authorList>
    </citation>
    <scope>NUCLEOTIDE SEQUENCE [LARGE SCALE GENOMIC DNA]</scope>
    <source>
        <strain evidence="3 4">CET450</strain>
    </source>
</reference>
<dbReference type="Gene3D" id="3.90.580.10">
    <property type="entry name" value="Zinc finger, CHC2-type domain"/>
    <property type="match status" value="1"/>
</dbReference>
<dbReference type="GO" id="GO:0003677">
    <property type="term" value="F:DNA binding"/>
    <property type="evidence" value="ECO:0007669"/>
    <property type="project" value="InterPro"/>
</dbReference>